<keyword evidence="2" id="KW-0808">Transferase</keyword>
<proteinExistence type="predicted"/>
<reference evidence="2 3" key="1">
    <citation type="submission" date="2021-03" db="EMBL/GenBank/DDBJ databases">
        <title>Sequencing the genomes of 1000 actinobacteria strains.</title>
        <authorList>
            <person name="Klenk H.-P."/>
        </authorList>
    </citation>
    <scope>NUCLEOTIDE SEQUENCE [LARGE SCALE GENOMIC DNA]</scope>
    <source>
        <strain evidence="2 3">DSM 46670</strain>
    </source>
</reference>
<keyword evidence="3" id="KW-1185">Reference proteome</keyword>
<dbReference type="Proteomes" id="UP001519332">
    <property type="component" value="Unassembled WGS sequence"/>
</dbReference>
<accession>A0ABS4TVH9</accession>
<dbReference type="GO" id="GO:0016301">
    <property type="term" value="F:kinase activity"/>
    <property type="evidence" value="ECO:0007669"/>
    <property type="project" value="UniProtKB-KW"/>
</dbReference>
<organism evidence="2 3">
    <name type="scientific">Kibdelosporangium banguiense</name>
    <dbReference type="NCBI Taxonomy" id="1365924"/>
    <lineage>
        <taxon>Bacteria</taxon>
        <taxon>Bacillati</taxon>
        <taxon>Actinomycetota</taxon>
        <taxon>Actinomycetes</taxon>
        <taxon>Pseudonocardiales</taxon>
        <taxon>Pseudonocardiaceae</taxon>
        <taxon>Kibdelosporangium</taxon>
    </lineage>
</organism>
<name>A0ABS4TVH9_9PSEU</name>
<gene>
    <name evidence="2" type="ORF">JOF56_008795</name>
</gene>
<comment type="caution">
    <text evidence="2">The sequence shown here is derived from an EMBL/GenBank/DDBJ whole genome shotgun (WGS) entry which is preliminary data.</text>
</comment>
<sequence>MRSIAQAHGSEVFAEPRPGGGAAIGFTLGH</sequence>
<keyword evidence="2" id="KW-0418">Kinase</keyword>
<evidence type="ECO:0000256" key="1">
    <source>
        <dbReference type="SAM" id="MobiDB-lite"/>
    </source>
</evidence>
<dbReference type="EMBL" id="JAGINW010000001">
    <property type="protein sequence ID" value="MBP2328410.1"/>
    <property type="molecule type" value="Genomic_DNA"/>
</dbReference>
<protein>
    <submittedName>
        <fullName evidence="2">Signal transduction histidine kinase</fullName>
    </submittedName>
</protein>
<feature type="region of interest" description="Disordered" evidence="1">
    <location>
        <begin position="1"/>
        <end position="30"/>
    </location>
</feature>
<evidence type="ECO:0000313" key="2">
    <source>
        <dbReference type="EMBL" id="MBP2328410.1"/>
    </source>
</evidence>
<evidence type="ECO:0000313" key="3">
    <source>
        <dbReference type="Proteomes" id="UP001519332"/>
    </source>
</evidence>